<sequence>MEQASTGITPARMPGSKISTSGII</sequence>
<organism evidence="2">
    <name type="scientific">Rhizophora mucronata</name>
    <name type="common">Asiatic mangrove</name>
    <dbReference type="NCBI Taxonomy" id="61149"/>
    <lineage>
        <taxon>Eukaryota</taxon>
        <taxon>Viridiplantae</taxon>
        <taxon>Streptophyta</taxon>
        <taxon>Embryophyta</taxon>
        <taxon>Tracheophyta</taxon>
        <taxon>Spermatophyta</taxon>
        <taxon>Magnoliopsida</taxon>
        <taxon>eudicotyledons</taxon>
        <taxon>Gunneridae</taxon>
        <taxon>Pentapetalae</taxon>
        <taxon>rosids</taxon>
        <taxon>fabids</taxon>
        <taxon>Malpighiales</taxon>
        <taxon>Rhizophoraceae</taxon>
        <taxon>Rhizophora</taxon>
    </lineage>
</organism>
<evidence type="ECO:0000256" key="1">
    <source>
        <dbReference type="SAM" id="MobiDB-lite"/>
    </source>
</evidence>
<dbReference type="AlphaFoldDB" id="A0A2P2NZS8"/>
<feature type="region of interest" description="Disordered" evidence="1">
    <location>
        <begin position="1"/>
        <end position="24"/>
    </location>
</feature>
<proteinExistence type="predicted"/>
<protein>
    <submittedName>
        <fullName evidence="2">Uncharacterized protein</fullName>
    </submittedName>
</protein>
<name>A0A2P2NZS8_RHIMU</name>
<dbReference type="EMBL" id="GGEC01067490">
    <property type="protein sequence ID" value="MBX47974.1"/>
    <property type="molecule type" value="Transcribed_RNA"/>
</dbReference>
<reference evidence="2" key="1">
    <citation type="submission" date="2018-02" db="EMBL/GenBank/DDBJ databases">
        <title>Rhizophora mucronata_Transcriptome.</title>
        <authorList>
            <person name="Meera S.P."/>
            <person name="Sreeshan A."/>
            <person name="Augustine A."/>
        </authorList>
    </citation>
    <scope>NUCLEOTIDE SEQUENCE</scope>
    <source>
        <tissue evidence="2">Leaf</tissue>
    </source>
</reference>
<accession>A0A2P2NZS8</accession>
<evidence type="ECO:0000313" key="2">
    <source>
        <dbReference type="EMBL" id="MBX47974.1"/>
    </source>
</evidence>